<dbReference type="Gene3D" id="3.40.50.1820">
    <property type="entry name" value="alpha/beta hydrolase"/>
    <property type="match status" value="1"/>
</dbReference>
<dbReference type="RefSeq" id="XP_007920796.1">
    <property type="nucleotide sequence ID" value="XM_007922605.1"/>
</dbReference>
<dbReference type="OrthoDB" id="6846267at2759"/>
<dbReference type="GeneID" id="19342946"/>
<evidence type="ECO:0000256" key="1">
    <source>
        <dbReference type="ARBA" id="ARBA00005964"/>
    </source>
</evidence>
<dbReference type="SUPFAM" id="SSF53474">
    <property type="entry name" value="alpha/beta-Hydrolases"/>
    <property type="match status" value="1"/>
</dbReference>
<dbReference type="InterPro" id="IPR002018">
    <property type="entry name" value="CarbesteraseB"/>
</dbReference>
<dbReference type="STRING" id="383855.N1Q8U1"/>
<feature type="domain" description="Carboxylesterase type B" evidence="4">
    <location>
        <begin position="8"/>
        <end position="460"/>
    </location>
</feature>
<evidence type="ECO:0000256" key="3">
    <source>
        <dbReference type="RuleBase" id="RU361235"/>
    </source>
</evidence>
<dbReference type="HOGENOM" id="CLU_006586_14_4_1"/>
<dbReference type="PANTHER" id="PTHR43142">
    <property type="entry name" value="CARBOXYLIC ESTER HYDROLASE"/>
    <property type="match status" value="1"/>
</dbReference>
<evidence type="ECO:0000256" key="2">
    <source>
        <dbReference type="ARBA" id="ARBA00022801"/>
    </source>
</evidence>
<protein>
    <recommendedName>
        <fullName evidence="3">Carboxylic ester hydrolase</fullName>
        <ecNumber evidence="3">3.1.1.-</ecNumber>
    </recommendedName>
</protein>
<feature type="non-terminal residue" evidence="5">
    <location>
        <position position="543"/>
    </location>
</feature>
<dbReference type="PANTHER" id="PTHR43142:SF11">
    <property type="entry name" value="CARBOXYLIC ESTER HYDROLASE"/>
    <property type="match status" value="1"/>
</dbReference>
<organism evidence="5 6">
    <name type="scientific">Pseudocercospora fijiensis (strain CIRAD86)</name>
    <name type="common">Black leaf streak disease fungus</name>
    <name type="synonym">Mycosphaerella fijiensis</name>
    <dbReference type="NCBI Taxonomy" id="383855"/>
    <lineage>
        <taxon>Eukaryota</taxon>
        <taxon>Fungi</taxon>
        <taxon>Dikarya</taxon>
        <taxon>Ascomycota</taxon>
        <taxon>Pezizomycotina</taxon>
        <taxon>Dothideomycetes</taxon>
        <taxon>Dothideomycetidae</taxon>
        <taxon>Mycosphaerellales</taxon>
        <taxon>Mycosphaerellaceae</taxon>
        <taxon>Pseudocercospora</taxon>
    </lineage>
</organism>
<evidence type="ECO:0000313" key="5">
    <source>
        <dbReference type="EMBL" id="EME87303.1"/>
    </source>
</evidence>
<dbReference type="GO" id="GO:0016787">
    <property type="term" value="F:hydrolase activity"/>
    <property type="evidence" value="ECO:0007669"/>
    <property type="project" value="UniProtKB-KW"/>
</dbReference>
<proteinExistence type="inferred from homology"/>
<dbReference type="AlphaFoldDB" id="N1Q8U1"/>
<feature type="non-terminal residue" evidence="5">
    <location>
        <position position="1"/>
    </location>
</feature>
<dbReference type="KEGG" id="pfj:MYCFIDRAFT_97582"/>
<evidence type="ECO:0000313" key="6">
    <source>
        <dbReference type="Proteomes" id="UP000016932"/>
    </source>
</evidence>
<dbReference type="EMBL" id="KB446555">
    <property type="protein sequence ID" value="EME87303.1"/>
    <property type="molecule type" value="Genomic_DNA"/>
</dbReference>
<dbReference type="eggNOG" id="KOG1516">
    <property type="taxonomic scope" value="Eukaryota"/>
</dbReference>
<dbReference type="InterPro" id="IPR029058">
    <property type="entry name" value="AB_hydrolase_fold"/>
</dbReference>
<gene>
    <name evidence="5" type="ORF">MYCFIDRAFT_97582</name>
</gene>
<sequence length="543" mass="59976">VELAHPDMGRIKGKTKLGVAQFQGIQFATLRNRFAPAELVKYDQTALVDATRPGPQALCHAPGPDFEQQVLLQHTLEYDRSTQYTHDLDCLHLNLTVPVSANQDVNSNAKLPVFCFIHGGGFSTGSASFPQYDMSKFVKLSVGIGSPIIAVSINYRLNAPGFLTSKELRNAGYETNNALRDQRTALHWIRRYISGFGGDPDNVTLMGESAGAVSANYHLLSPEPLFKRLMLMSGTILLIPPIPLEAAESNYQKAIQVLGLETSTPEQRIHTLLTMDGIDLCSKMLTSGIPTIPVHDSDIIDCRLTSPTFENIGTAYLDIPGRKWCQAALIGDCQFDGNIQFLRLAHRKKDIAQNIYTSFTKSLGSAESASAVLEAYNLSPSSSSSSSSDMNNDEQAFHRVLLLCNDIQFYAPTMSLAANLSQVMPTYIYRFNEPNPWPGKFSGQAIHVQDLTWLLQNFSEVLDFPQRRQAEEFAGRVLKFVCDGGQHPWKAWRTGEKVAFVLGPEGKWEVVKDEGPGNGRRGTIRVLAERFGMDVLSEALGKF</sequence>
<keyword evidence="6" id="KW-1185">Reference proteome</keyword>
<dbReference type="ESTHER" id="mycfi-n1q8u1">
    <property type="family name" value="Fungal_carboxylesterase_lipase"/>
</dbReference>
<name>N1Q8U1_PSEFD</name>
<dbReference type="VEuPathDB" id="FungiDB:MYCFIDRAFT_97582"/>
<dbReference type="EC" id="3.1.1.-" evidence="3"/>
<accession>N1Q8U1</accession>
<dbReference type="Pfam" id="PF00135">
    <property type="entry name" value="COesterase"/>
    <property type="match status" value="1"/>
</dbReference>
<keyword evidence="2 3" id="KW-0378">Hydrolase</keyword>
<dbReference type="InterPro" id="IPR019826">
    <property type="entry name" value="Carboxylesterase_B_AS"/>
</dbReference>
<comment type="similarity">
    <text evidence="1 3">Belongs to the type-B carboxylesterase/lipase family.</text>
</comment>
<reference evidence="5 6" key="1">
    <citation type="journal article" date="2012" name="PLoS Pathog.">
        <title>Diverse lifestyles and strategies of plant pathogenesis encoded in the genomes of eighteen Dothideomycetes fungi.</title>
        <authorList>
            <person name="Ohm R.A."/>
            <person name="Feau N."/>
            <person name="Henrissat B."/>
            <person name="Schoch C.L."/>
            <person name="Horwitz B.A."/>
            <person name="Barry K.W."/>
            <person name="Condon B.J."/>
            <person name="Copeland A.C."/>
            <person name="Dhillon B."/>
            <person name="Glaser F."/>
            <person name="Hesse C.N."/>
            <person name="Kosti I."/>
            <person name="LaButti K."/>
            <person name="Lindquist E.A."/>
            <person name="Lucas S."/>
            <person name="Salamov A.A."/>
            <person name="Bradshaw R.E."/>
            <person name="Ciuffetti L."/>
            <person name="Hamelin R.C."/>
            <person name="Kema G.H.J."/>
            <person name="Lawrence C."/>
            <person name="Scott J.A."/>
            <person name="Spatafora J.W."/>
            <person name="Turgeon B.G."/>
            <person name="de Wit P.J.G.M."/>
            <person name="Zhong S."/>
            <person name="Goodwin S.B."/>
            <person name="Grigoriev I.V."/>
        </authorList>
    </citation>
    <scope>NUCLEOTIDE SEQUENCE [LARGE SCALE GENOMIC DNA]</scope>
    <source>
        <strain evidence="5 6">CIRAD86</strain>
    </source>
</reference>
<evidence type="ECO:0000259" key="4">
    <source>
        <dbReference type="Pfam" id="PF00135"/>
    </source>
</evidence>
<dbReference type="PROSITE" id="PS00122">
    <property type="entry name" value="CARBOXYLESTERASE_B_1"/>
    <property type="match status" value="1"/>
</dbReference>
<dbReference type="Proteomes" id="UP000016932">
    <property type="component" value="Unassembled WGS sequence"/>
</dbReference>